<sequence length="82" mass="8913">MLNVSKSITVTGQSVINGSQVVAMSATISTDGNNNANIVKTIINQELYTSNKVAVREDMEKFEEEVFKIEDGFVGGTENEVK</sequence>
<accession>A0A1M6FJ55</accession>
<reference evidence="1 2" key="1">
    <citation type="submission" date="2016-11" db="EMBL/GenBank/DDBJ databases">
        <authorList>
            <person name="Jaros S."/>
            <person name="Januszkiewicz K."/>
            <person name="Wedrychowicz H."/>
        </authorList>
    </citation>
    <scope>NUCLEOTIDE SEQUENCE [LARGE SCALE GENOMIC DNA]</scope>
    <source>
        <strain evidence="1 2">DSM 6191</strain>
    </source>
</reference>
<dbReference type="AlphaFoldDB" id="A0A1M6FJ55"/>
<protein>
    <submittedName>
        <fullName evidence="1">Uncharacterized protein</fullName>
    </submittedName>
</protein>
<dbReference type="RefSeq" id="WP_083553637.1">
    <property type="nucleotide sequence ID" value="NZ_FQXU01000030.1"/>
</dbReference>
<dbReference type="EMBL" id="FQXU01000030">
    <property type="protein sequence ID" value="SHI97737.1"/>
    <property type="molecule type" value="Genomic_DNA"/>
</dbReference>
<proteinExistence type="predicted"/>
<gene>
    <name evidence="1" type="ORF">SAMN02745941_04645</name>
</gene>
<organism evidence="1 2">
    <name type="scientific">Clostridium intestinale DSM 6191</name>
    <dbReference type="NCBI Taxonomy" id="1121320"/>
    <lineage>
        <taxon>Bacteria</taxon>
        <taxon>Bacillati</taxon>
        <taxon>Bacillota</taxon>
        <taxon>Clostridia</taxon>
        <taxon>Eubacteriales</taxon>
        <taxon>Clostridiaceae</taxon>
        <taxon>Clostridium</taxon>
    </lineage>
</organism>
<evidence type="ECO:0000313" key="2">
    <source>
        <dbReference type="Proteomes" id="UP000184241"/>
    </source>
</evidence>
<name>A0A1M6FJ55_9CLOT</name>
<dbReference type="Proteomes" id="UP000184241">
    <property type="component" value="Unassembled WGS sequence"/>
</dbReference>
<evidence type="ECO:0000313" key="1">
    <source>
        <dbReference type="EMBL" id="SHI97737.1"/>
    </source>
</evidence>